<comment type="caution">
    <text evidence="1">The sequence shown here is derived from an EMBL/GenBank/DDBJ whole genome shotgun (WGS) entry which is preliminary data.</text>
</comment>
<gene>
    <name evidence="1" type="ORF">Amon02_000534400</name>
</gene>
<sequence>MPSPDSNSLIIYGCLAGPQFTIGTSNSQERVSSFGKIFIIVSGESIYIQLLPKFSNSRSHNFPNLASFFLISFSISSSYPSNPPHSDHKHRLSFSSFTTFHKMTTISWAPLPKVVFARVVKPFKPFEGKTVTDKNLLKNYRNLNPGDIIYLFETETVSKKWARGYVAILAMPSDFSSATVSTEKLPEVQVFVSLIPWACIQVLREVELDAVDNIYQAVEETDVFESDDNLSLVSSITKKKNPRPAVPASDFIINRSGLVEELNLAIINISFQIYSIYTRGDYENVAKLIDVYQEINDIRINLEYNLLSRSEIKLAKRKAAYLFGQIPKTVTASNNLVCESSHFRFKDVSGHQIIFARNPQTAELYTYKPDEINAKDDLIPVGRIAHDQLFCAIAPNFPICMDHPRFFQKVTLVQQHMFI</sequence>
<dbReference type="Proteomes" id="UP001165064">
    <property type="component" value="Unassembled WGS sequence"/>
</dbReference>
<proteinExistence type="predicted"/>
<name>A0ACB5T5S4_AMBMO</name>
<dbReference type="EMBL" id="BSXS01003905">
    <property type="protein sequence ID" value="GME82145.1"/>
    <property type="molecule type" value="Genomic_DNA"/>
</dbReference>
<reference evidence="1" key="1">
    <citation type="submission" date="2023-04" db="EMBL/GenBank/DDBJ databases">
        <title>Ambrosiozyma monospora NBRC 10751.</title>
        <authorList>
            <person name="Ichikawa N."/>
            <person name="Sato H."/>
            <person name="Tonouchi N."/>
        </authorList>
    </citation>
    <scope>NUCLEOTIDE SEQUENCE</scope>
    <source>
        <strain evidence="1">NBRC 10751</strain>
    </source>
</reference>
<accession>A0ACB5T5S4</accession>
<keyword evidence="2" id="KW-1185">Reference proteome</keyword>
<protein>
    <submittedName>
        <fullName evidence="1">Unnamed protein product</fullName>
    </submittedName>
</protein>
<evidence type="ECO:0000313" key="1">
    <source>
        <dbReference type="EMBL" id="GME82145.1"/>
    </source>
</evidence>
<organism evidence="1 2">
    <name type="scientific">Ambrosiozyma monospora</name>
    <name type="common">Yeast</name>
    <name type="synonym">Endomycopsis monosporus</name>
    <dbReference type="NCBI Taxonomy" id="43982"/>
    <lineage>
        <taxon>Eukaryota</taxon>
        <taxon>Fungi</taxon>
        <taxon>Dikarya</taxon>
        <taxon>Ascomycota</taxon>
        <taxon>Saccharomycotina</taxon>
        <taxon>Pichiomycetes</taxon>
        <taxon>Pichiales</taxon>
        <taxon>Pichiaceae</taxon>
        <taxon>Ambrosiozyma</taxon>
    </lineage>
</organism>
<evidence type="ECO:0000313" key="2">
    <source>
        <dbReference type="Proteomes" id="UP001165064"/>
    </source>
</evidence>